<dbReference type="Proteomes" id="UP000274131">
    <property type="component" value="Unassembled WGS sequence"/>
</dbReference>
<keyword evidence="1" id="KW-0472">Membrane</keyword>
<feature type="transmembrane region" description="Helical" evidence="1">
    <location>
        <begin position="185"/>
        <end position="209"/>
    </location>
</feature>
<evidence type="ECO:0000313" key="4">
    <source>
        <dbReference type="WBParaSite" id="EVEC_0001211401-mRNA-1"/>
    </source>
</evidence>
<keyword evidence="1" id="KW-0812">Transmembrane</keyword>
<name>A0A0N4VMF6_ENTVE</name>
<dbReference type="STRING" id="51028.A0A0N4VMF6"/>
<evidence type="ECO:0000313" key="2">
    <source>
        <dbReference type="EMBL" id="VDD96601.1"/>
    </source>
</evidence>
<dbReference type="EMBL" id="UXUI01011913">
    <property type="protein sequence ID" value="VDD96601.1"/>
    <property type="molecule type" value="Genomic_DNA"/>
</dbReference>
<reference evidence="2 3" key="2">
    <citation type="submission" date="2018-10" db="EMBL/GenBank/DDBJ databases">
        <authorList>
            <consortium name="Pathogen Informatics"/>
        </authorList>
    </citation>
    <scope>NUCLEOTIDE SEQUENCE [LARGE SCALE GENOMIC DNA]</scope>
</reference>
<dbReference type="OrthoDB" id="6252479at2759"/>
<evidence type="ECO:0000313" key="3">
    <source>
        <dbReference type="Proteomes" id="UP000274131"/>
    </source>
</evidence>
<gene>
    <name evidence="2" type="ORF">EVEC_LOCUS11352</name>
</gene>
<protein>
    <submittedName>
        <fullName evidence="4">Cadherin domain-containing protein</fullName>
    </submittedName>
</protein>
<reference evidence="4" key="1">
    <citation type="submission" date="2017-02" db="UniProtKB">
        <authorList>
            <consortium name="WormBaseParasite"/>
        </authorList>
    </citation>
    <scope>IDENTIFICATION</scope>
</reference>
<keyword evidence="1" id="KW-1133">Transmembrane helix</keyword>
<evidence type="ECO:0000256" key="1">
    <source>
        <dbReference type="SAM" id="Phobius"/>
    </source>
</evidence>
<accession>A0A0N4VMF6</accession>
<dbReference type="WBParaSite" id="EVEC_0001211401-mRNA-1">
    <property type="protein sequence ID" value="EVEC_0001211401-mRNA-1"/>
    <property type="gene ID" value="EVEC_0001211401"/>
</dbReference>
<sequence length="253" mass="29092">MITYQRANSLCIQTHNKNDEHSLGAQLFAVDQQTGDILIDPSLADFDAGIFKIYIDEFKQQSTKPKATKIVQAQILSKNYSKHQHLKAALAANEQKSNMSVYFASPDYYRTYDATHRNRSSVCFHATENGQLIDSQKALHALTATVDADIALTKLYQAFKVTNVEPCFQTDRRITSRIFMSRTTIFWMAVSFVGMLILFCFCMYTCFIVRYKDYIDEKKAEMFDDREDTFPQPPKETTTISFINISQLPTIQY</sequence>
<keyword evidence="3" id="KW-1185">Reference proteome</keyword>
<organism evidence="4">
    <name type="scientific">Enterobius vermicularis</name>
    <name type="common">Human pinworm</name>
    <dbReference type="NCBI Taxonomy" id="51028"/>
    <lineage>
        <taxon>Eukaryota</taxon>
        <taxon>Metazoa</taxon>
        <taxon>Ecdysozoa</taxon>
        <taxon>Nematoda</taxon>
        <taxon>Chromadorea</taxon>
        <taxon>Rhabditida</taxon>
        <taxon>Spirurina</taxon>
        <taxon>Oxyuridomorpha</taxon>
        <taxon>Oxyuroidea</taxon>
        <taxon>Oxyuridae</taxon>
        <taxon>Enterobius</taxon>
    </lineage>
</organism>
<proteinExistence type="predicted"/>
<dbReference type="AlphaFoldDB" id="A0A0N4VMF6"/>